<keyword evidence="1" id="KW-0378">Hydrolase</keyword>
<feature type="signal peptide" evidence="2">
    <location>
        <begin position="1"/>
        <end position="17"/>
    </location>
</feature>
<dbReference type="GeneID" id="28819868"/>
<dbReference type="Gene3D" id="1.20.58.2150">
    <property type="match status" value="1"/>
</dbReference>
<dbReference type="EMBL" id="KQ947436">
    <property type="protein sequence ID" value="KUJ08228.1"/>
    <property type="molecule type" value="Genomic_DNA"/>
</dbReference>
<keyword evidence="2" id="KW-0732">Signal</keyword>
<dbReference type="SUPFAM" id="SSF55545">
    <property type="entry name" value="beta-N-acetylhexosaminidase-like domain"/>
    <property type="match status" value="1"/>
</dbReference>
<reference evidence="4 5" key="1">
    <citation type="submission" date="2015-10" db="EMBL/GenBank/DDBJ databases">
        <title>Full genome of DAOMC 229536 Phialocephala scopiformis, a fungal endophyte of spruce producing the potent anti-insectan compound rugulosin.</title>
        <authorList>
            <consortium name="DOE Joint Genome Institute"/>
            <person name="Walker A.K."/>
            <person name="Frasz S.L."/>
            <person name="Seifert K.A."/>
            <person name="Miller J.D."/>
            <person name="Mondo S.J."/>
            <person name="Labutti K."/>
            <person name="Lipzen A."/>
            <person name="Dockter R."/>
            <person name="Kennedy M."/>
            <person name="Grigoriev I.V."/>
            <person name="Spatafora J.W."/>
        </authorList>
    </citation>
    <scope>NUCLEOTIDE SEQUENCE [LARGE SCALE GENOMIC DNA]</scope>
    <source>
        <strain evidence="4 5">CBS 120377</strain>
    </source>
</reference>
<dbReference type="AlphaFoldDB" id="A0A132B739"/>
<feature type="chain" id="PRO_5007287946" description="Gylcosyl hydrolase 115 C-terminal domain-containing protein" evidence="2">
    <location>
        <begin position="18"/>
        <end position="945"/>
    </location>
</feature>
<dbReference type="Gene3D" id="2.60.120.1620">
    <property type="match status" value="1"/>
</dbReference>
<dbReference type="Pfam" id="PF15979">
    <property type="entry name" value="Glyco_hydro_115"/>
    <property type="match status" value="1"/>
</dbReference>
<dbReference type="RefSeq" id="XP_018062583.1">
    <property type="nucleotide sequence ID" value="XM_018210142.1"/>
</dbReference>
<dbReference type="PANTHER" id="PTHR37842:SF2">
    <property type="entry name" value="GYLCOSYL HYDROLASE 115 C-TERMINAL DOMAIN-CONTAINING PROTEIN"/>
    <property type="match status" value="1"/>
</dbReference>
<dbReference type="Gene3D" id="3.30.379.10">
    <property type="entry name" value="Chitobiase/beta-hexosaminidase domain 2-like"/>
    <property type="match status" value="1"/>
</dbReference>
<sequence>MWSSIVVLLCFVSDGLSLGQQRVISFTDGPLQLAGNGVATLILSSTDFPGVIRAGQDLAADFGKITGKNLTIAQISTDQTSTTGPAIIAGTLGKSALIDSLVSAGKIDISQIQGQWESFVTQIVTSPVSGVASALVIAGSDKRGTIYGIYDISEQIGVSPWYWFADVPSTQQTNIFALDIHKTQGPPSVKYRGIFLNDEQPALTNWVKEKYGGVGYVSGFYARVFELLLRLRANYLWPTMWDSMFALDDTKNQPLADTYGIVMGTSHTEPLMRSTKEQTKYVSGSWDWTSNKANIIKFLTDGANRAKPYESLYTMGMRGSGDTASSTLTAASLADVVSEQQKILTSVIGNVSTIPQMWCLYKEVGGYYQKGLKVPDDITLLWSDDNSGNMQRLPIPSEVGRVGGAGVYYHFDYVGDPRNYKWINTIAPQKTWEQMHMTYNRNAREIWVVNVGDLKPLEIPINHFLDMAYNMTLFTSPNSTDTWLSQFAAMQFGAAVSDQVASLIDTYSHLAARRKYELLDSTIFSVINYNEADTVLAEWHTLVSSAQAIYDSLPAASQPAFFQLVLHPAKAGSILYDLYVSTAKNNLYAKQGRVSSTTYGTMATTAFQADKDLASTYHKLLGGKWNHMMDQTHIGYTSWQQPSTNNMPAQSTPAKSTNGAAGVFVDGGSTTLALPSISLYGPASRWIDIYSKGSSATSFTISSDPWVKASPASGQLTPPGLTSDQRVNITIDWSTAPTSTTTSKIIVTAGGTDFTVTIPLSNTALPANFTGFVESDKTISIEPEHWTSVTSTSKASYGVIPNYGRSLSGVTLFPVTISSQTPLSSPKLSYNIYVFTATTASITLYLGPSLNTGPSRPLTYAISIDDAAPTNAQYVPITDLGTLPSTWTQGVERQGYDHTTKHDVTVGAHVLNLWALEPGVVFQKIVADLGGVRTSYLGPPESMRV</sequence>
<dbReference type="InterPro" id="IPR031924">
    <property type="entry name" value="GH115"/>
</dbReference>
<keyword evidence="5" id="KW-1185">Reference proteome</keyword>
<dbReference type="GO" id="GO:0016787">
    <property type="term" value="F:hydrolase activity"/>
    <property type="evidence" value="ECO:0007669"/>
    <property type="project" value="UniProtKB-KW"/>
</dbReference>
<dbReference type="Proteomes" id="UP000070700">
    <property type="component" value="Unassembled WGS sequence"/>
</dbReference>
<dbReference type="OrthoDB" id="4849794at2759"/>
<gene>
    <name evidence="4" type="ORF">LY89DRAFT_600152</name>
</gene>
<evidence type="ECO:0000256" key="2">
    <source>
        <dbReference type="SAM" id="SignalP"/>
    </source>
</evidence>
<dbReference type="InterPro" id="IPR041437">
    <property type="entry name" value="GH115_C"/>
</dbReference>
<dbReference type="Gene3D" id="3.20.20.520">
    <property type="entry name" value="Glycosyl hydrolase family 115"/>
    <property type="match status" value="1"/>
</dbReference>
<dbReference type="InterPro" id="IPR042301">
    <property type="entry name" value="GH115_sf"/>
</dbReference>
<accession>A0A132B739</accession>
<evidence type="ECO:0000259" key="3">
    <source>
        <dbReference type="Pfam" id="PF17829"/>
    </source>
</evidence>
<protein>
    <recommendedName>
        <fullName evidence="3">Gylcosyl hydrolase 115 C-terminal domain-containing protein</fullName>
    </recommendedName>
</protein>
<organism evidence="4 5">
    <name type="scientific">Mollisia scopiformis</name>
    <name type="common">Conifer needle endophyte fungus</name>
    <name type="synonym">Phialocephala scopiformis</name>
    <dbReference type="NCBI Taxonomy" id="149040"/>
    <lineage>
        <taxon>Eukaryota</taxon>
        <taxon>Fungi</taxon>
        <taxon>Dikarya</taxon>
        <taxon>Ascomycota</taxon>
        <taxon>Pezizomycotina</taxon>
        <taxon>Leotiomycetes</taxon>
        <taxon>Helotiales</taxon>
        <taxon>Mollisiaceae</taxon>
        <taxon>Mollisia</taxon>
    </lineage>
</organism>
<evidence type="ECO:0000313" key="4">
    <source>
        <dbReference type="EMBL" id="KUJ08228.1"/>
    </source>
</evidence>
<name>A0A132B739_MOLSC</name>
<dbReference type="InParanoid" id="A0A132B739"/>
<evidence type="ECO:0000256" key="1">
    <source>
        <dbReference type="ARBA" id="ARBA00022801"/>
    </source>
</evidence>
<feature type="domain" description="Gylcosyl hydrolase 115 C-terminal" evidence="3">
    <location>
        <begin position="771"/>
        <end position="941"/>
    </location>
</feature>
<proteinExistence type="predicted"/>
<dbReference type="KEGG" id="psco:LY89DRAFT_600152"/>
<dbReference type="InterPro" id="IPR029018">
    <property type="entry name" value="Hex-like_dom2"/>
</dbReference>
<dbReference type="PANTHER" id="PTHR37842">
    <property type="match status" value="1"/>
</dbReference>
<evidence type="ECO:0000313" key="5">
    <source>
        <dbReference type="Proteomes" id="UP000070700"/>
    </source>
</evidence>
<dbReference type="Pfam" id="PF17829">
    <property type="entry name" value="GH115_C"/>
    <property type="match status" value="1"/>
</dbReference>